<sequence length="352" mass="40558">MIVVRAVRVPLGQMFVPWTSTGRPRVITDCDTSNRRQYTTASKPRGFAIAQRIGPWAPEEDAMLASLHGQMNKPMVVQVSEELKRSVQAVRTRYYQLYPIREGNKSRPWTAEENEALTRLYSTRISVPDIARQLGRSVSAVHRRRRRMGIAADRLKPQILYTPVMDETIIRMHKLKHTWRAVGAQLGLDWADVRNRGRNHLGLRSGRAPAGTLVLEERGRLLNMLRAGQAVGDIAKEIGIKESYLVELIKDVITYRHEGGLRVRRHATALYLHERKTWRWREIAAELKTDESWLSKVYAYSSFEVYKDLVIDEDPRLWDDAKLARITKIVADRVTTRNTELGIAKRKARRDC</sequence>
<keyword evidence="2" id="KW-1185">Reference proteome</keyword>
<dbReference type="Pfam" id="PF13921">
    <property type="entry name" value="Myb_DNA-bind_6"/>
    <property type="match status" value="1"/>
</dbReference>
<organism evidence="1 2">
    <name type="scientific">Septoria linicola</name>
    <dbReference type="NCBI Taxonomy" id="215465"/>
    <lineage>
        <taxon>Eukaryota</taxon>
        <taxon>Fungi</taxon>
        <taxon>Dikarya</taxon>
        <taxon>Ascomycota</taxon>
        <taxon>Pezizomycotina</taxon>
        <taxon>Dothideomycetes</taxon>
        <taxon>Dothideomycetidae</taxon>
        <taxon>Mycosphaerellales</taxon>
        <taxon>Mycosphaerellaceae</taxon>
        <taxon>Septoria</taxon>
    </lineage>
</organism>
<gene>
    <name evidence="1" type="ORF">Slin15195_G090740</name>
</gene>
<proteinExistence type="predicted"/>
<dbReference type="Gene3D" id="1.10.10.60">
    <property type="entry name" value="Homeodomain-like"/>
    <property type="match status" value="1"/>
</dbReference>
<dbReference type="AlphaFoldDB" id="A0A9Q9EM83"/>
<evidence type="ECO:0008006" key="3">
    <source>
        <dbReference type="Google" id="ProtNLM"/>
    </source>
</evidence>
<dbReference type="Proteomes" id="UP001056384">
    <property type="component" value="Chromosome 7"/>
</dbReference>
<evidence type="ECO:0000313" key="2">
    <source>
        <dbReference type="Proteomes" id="UP001056384"/>
    </source>
</evidence>
<dbReference type="EMBL" id="CP099424">
    <property type="protein sequence ID" value="USW55755.1"/>
    <property type="molecule type" value="Genomic_DNA"/>
</dbReference>
<reference evidence="1" key="1">
    <citation type="submission" date="2022-06" db="EMBL/GenBank/DDBJ databases">
        <title>Complete genome sequences of two strains of the flax pathogen Septoria linicola.</title>
        <authorList>
            <person name="Lapalu N."/>
            <person name="Simon A."/>
            <person name="Demenou B."/>
            <person name="Paumier D."/>
            <person name="Guillot M.-P."/>
            <person name="Gout L."/>
            <person name="Valade R."/>
        </authorList>
    </citation>
    <scope>NUCLEOTIDE SEQUENCE</scope>
    <source>
        <strain evidence="1">SE15195</strain>
    </source>
</reference>
<evidence type="ECO:0000313" key="1">
    <source>
        <dbReference type="EMBL" id="USW55755.1"/>
    </source>
</evidence>
<protein>
    <recommendedName>
        <fullName evidence="3">Myb-like domain-containing protein</fullName>
    </recommendedName>
</protein>
<name>A0A9Q9EM83_9PEZI</name>
<accession>A0A9Q9EM83</accession>